<evidence type="ECO:0000313" key="1">
    <source>
        <dbReference type="EMBL" id="MCM1989081.1"/>
    </source>
</evidence>
<evidence type="ECO:0000313" key="2">
    <source>
        <dbReference type="Proteomes" id="UP001056429"/>
    </source>
</evidence>
<comment type="caution">
    <text evidence="1">The sequence shown here is derived from an EMBL/GenBank/DDBJ whole genome shotgun (WGS) entry which is preliminary data.</text>
</comment>
<dbReference type="Gene3D" id="3.40.50.300">
    <property type="entry name" value="P-loop containing nucleotide triphosphate hydrolases"/>
    <property type="match status" value="1"/>
</dbReference>
<reference evidence="1" key="1">
    <citation type="journal article" date="2021" name="mSystems">
        <title>Bacteria and Archaea Synergistically Convert Glycine Betaine to Biogenic Methane in the Formosa Cold Seep of the South China Sea.</title>
        <authorList>
            <person name="Li L."/>
            <person name="Zhang W."/>
            <person name="Zhang S."/>
            <person name="Song L."/>
            <person name="Sun Q."/>
            <person name="Zhang H."/>
            <person name="Xiang H."/>
            <person name="Dong X."/>
        </authorList>
    </citation>
    <scope>NUCLEOTIDE SEQUENCE</scope>
    <source>
        <strain evidence="1">ZWT</strain>
    </source>
</reference>
<protein>
    <recommendedName>
        <fullName evidence="3">Shikimate kinase</fullName>
    </recommendedName>
</protein>
<name>A0A9J6NYU9_9CLOT</name>
<sequence length="177" mass="20606">MKRDIILLGPVGVGKSTIGKLLSSRLNIPQASLDKKRWSIYKESGYDFEYAEKIKQEEGFLRLYKYWKPFEAYSVKRVLEMYPNHIHDFGAGQSVYEDKNLFEEVSEILKPYSNVVLLLPSPNKEESLNILFERNKFPHNDLFIKNPSNEKLAKIIVYTKGKTPEETCEEIISKLKL</sequence>
<reference evidence="1" key="2">
    <citation type="submission" date="2021-04" db="EMBL/GenBank/DDBJ databases">
        <authorList>
            <person name="Dong X."/>
        </authorList>
    </citation>
    <scope>NUCLEOTIDE SEQUENCE</scope>
    <source>
        <strain evidence="1">ZWT</strain>
    </source>
</reference>
<accession>A0A9J6NYU9</accession>
<dbReference type="InterPro" id="IPR027417">
    <property type="entry name" value="P-loop_NTPase"/>
</dbReference>
<organism evidence="1 2">
    <name type="scientific">Oceanirhabdus seepicola</name>
    <dbReference type="NCBI Taxonomy" id="2828781"/>
    <lineage>
        <taxon>Bacteria</taxon>
        <taxon>Bacillati</taxon>
        <taxon>Bacillota</taxon>
        <taxon>Clostridia</taxon>
        <taxon>Eubacteriales</taxon>
        <taxon>Clostridiaceae</taxon>
        <taxon>Oceanirhabdus</taxon>
    </lineage>
</organism>
<evidence type="ECO:0008006" key="3">
    <source>
        <dbReference type="Google" id="ProtNLM"/>
    </source>
</evidence>
<gene>
    <name evidence="1" type="ORF">KDK92_04960</name>
</gene>
<keyword evidence="2" id="KW-1185">Reference proteome</keyword>
<dbReference type="Proteomes" id="UP001056429">
    <property type="component" value="Unassembled WGS sequence"/>
</dbReference>
<dbReference type="SUPFAM" id="SSF52540">
    <property type="entry name" value="P-loop containing nucleoside triphosphate hydrolases"/>
    <property type="match status" value="1"/>
</dbReference>
<proteinExistence type="predicted"/>
<dbReference type="AlphaFoldDB" id="A0A9J6NYU9"/>
<dbReference type="EMBL" id="JAGSOJ010000001">
    <property type="protein sequence ID" value="MCM1989081.1"/>
    <property type="molecule type" value="Genomic_DNA"/>
</dbReference>
<dbReference type="RefSeq" id="WP_250857960.1">
    <property type="nucleotide sequence ID" value="NZ_JAGSOJ010000001.1"/>
</dbReference>